<accession>A0A5N6PGP5</accession>
<feature type="compositionally biased region" description="Gly residues" evidence="1">
    <location>
        <begin position="207"/>
        <end position="225"/>
    </location>
</feature>
<feature type="compositionally biased region" description="Low complexity" evidence="1">
    <location>
        <begin position="185"/>
        <end position="197"/>
    </location>
</feature>
<proteinExistence type="predicted"/>
<evidence type="ECO:0000313" key="2">
    <source>
        <dbReference type="EMBL" id="KAD6453191.1"/>
    </source>
</evidence>
<organism evidence="2 3">
    <name type="scientific">Mikania micrantha</name>
    <name type="common">bitter vine</name>
    <dbReference type="NCBI Taxonomy" id="192012"/>
    <lineage>
        <taxon>Eukaryota</taxon>
        <taxon>Viridiplantae</taxon>
        <taxon>Streptophyta</taxon>
        <taxon>Embryophyta</taxon>
        <taxon>Tracheophyta</taxon>
        <taxon>Spermatophyta</taxon>
        <taxon>Magnoliopsida</taxon>
        <taxon>eudicotyledons</taxon>
        <taxon>Gunneridae</taxon>
        <taxon>Pentapetalae</taxon>
        <taxon>asterids</taxon>
        <taxon>campanulids</taxon>
        <taxon>Asterales</taxon>
        <taxon>Asteraceae</taxon>
        <taxon>Asteroideae</taxon>
        <taxon>Heliantheae alliance</taxon>
        <taxon>Eupatorieae</taxon>
        <taxon>Mikania</taxon>
    </lineage>
</organism>
<dbReference type="PANTHER" id="PTHR36054">
    <property type="entry name" value="PROTEIN SICKLE"/>
    <property type="match status" value="1"/>
</dbReference>
<keyword evidence="3" id="KW-1185">Reference proteome</keyword>
<sequence length="320" mass="34821">MEESAQRRERLKAMRMEASQEDATLNTDHSAVNLSNPLIESTTSSQTTSQSFNYYTNPMAAYSGNKRSQVSPQMTQDYSSTPQRPRTNKTLSSPSLQPHINELPNPQMQQPPGHYANSNYSSNPPRSSNLPSPSWTGNGPQSRSYCGPGGIDFPSLKTHFTSGSGQRSYPSPHFTNSPGHGSGRGYPSPGPNFSNSPSPSPSPSHGSGQGGYPSSGPNQGRGYGFGFKNNMTSGPSSGRGRGRGRGLGHNHLSAEDRPDRFFNKSMLEDPWKFLEPVIWKPLKKQWNPYSHRAKVSESPRQSSLAEVLAASFNEASNNAE</sequence>
<feature type="compositionally biased region" description="Polar residues" evidence="1">
    <location>
        <begin position="158"/>
        <end position="179"/>
    </location>
</feature>
<dbReference type="Proteomes" id="UP000326396">
    <property type="component" value="Linkage Group LG12"/>
</dbReference>
<evidence type="ECO:0000256" key="1">
    <source>
        <dbReference type="SAM" id="MobiDB-lite"/>
    </source>
</evidence>
<protein>
    <submittedName>
        <fullName evidence="2">Uncharacterized protein</fullName>
    </submittedName>
</protein>
<feature type="region of interest" description="Disordered" evidence="1">
    <location>
        <begin position="1"/>
        <end position="256"/>
    </location>
</feature>
<dbReference type="OrthoDB" id="1935385at2759"/>
<dbReference type="AlphaFoldDB" id="A0A5N6PGP5"/>
<dbReference type="GO" id="GO:0035196">
    <property type="term" value="P:miRNA processing"/>
    <property type="evidence" value="ECO:0007669"/>
    <property type="project" value="InterPro"/>
</dbReference>
<dbReference type="EMBL" id="SZYD01000004">
    <property type="protein sequence ID" value="KAD6453191.1"/>
    <property type="molecule type" value="Genomic_DNA"/>
</dbReference>
<reference evidence="2 3" key="1">
    <citation type="submission" date="2019-05" db="EMBL/GenBank/DDBJ databases">
        <title>Mikania micrantha, genome provides insights into the molecular mechanism of rapid growth.</title>
        <authorList>
            <person name="Liu B."/>
        </authorList>
    </citation>
    <scope>NUCLEOTIDE SEQUENCE [LARGE SCALE GENOMIC DNA]</scope>
    <source>
        <strain evidence="2">NLD-2019</strain>
        <tissue evidence="2">Leaf</tissue>
    </source>
</reference>
<dbReference type="GO" id="GO:0000398">
    <property type="term" value="P:mRNA splicing, via spliceosome"/>
    <property type="evidence" value="ECO:0007669"/>
    <property type="project" value="InterPro"/>
</dbReference>
<comment type="caution">
    <text evidence="2">The sequence shown here is derived from an EMBL/GenBank/DDBJ whole genome shotgun (WGS) entry which is preliminary data.</text>
</comment>
<name>A0A5N6PGP5_9ASTR</name>
<feature type="compositionally biased region" description="Polar residues" evidence="1">
    <location>
        <begin position="21"/>
        <end position="40"/>
    </location>
</feature>
<feature type="compositionally biased region" description="Polar residues" evidence="1">
    <location>
        <begin position="65"/>
        <end position="110"/>
    </location>
</feature>
<feature type="compositionally biased region" description="Basic and acidic residues" evidence="1">
    <location>
        <begin position="1"/>
        <end position="15"/>
    </location>
</feature>
<feature type="compositionally biased region" description="Low complexity" evidence="1">
    <location>
        <begin position="41"/>
        <end position="51"/>
    </location>
</feature>
<evidence type="ECO:0000313" key="3">
    <source>
        <dbReference type="Proteomes" id="UP000326396"/>
    </source>
</evidence>
<dbReference type="PANTHER" id="PTHR36054:SF2">
    <property type="entry name" value="PROTEIN SICKLE"/>
    <property type="match status" value="1"/>
</dbReference>
<feature type="compositionally biased region" description="Low complexity" evidence="1">
    <location>
        <begin position="117"/>
        <end position="134"/>
    </location>
</feature>
<gene>
    <name evidence="2" type="ORF">E3N88_07896</name>
</gene>
<feature type="compositionally biased region" description="Polar residues" evidence="1">
    <location>
        <begin position="135"/>
        <end position="144"/>
    </location>
</feature>
<dbReference type="InterPro" id="IPR039292">
    <property type="entry name" value="SICKLE"/>
</dbReference>